<dbReference type="RefSeq" id="WP_012675825.1">
    <property type="nucleotide sequence ID" value="NC_012440.1"/>
</dbReference>
<dbReference type="EC" id="2.3.1.266" evidence="5"/>
<comment type="similarity">
    <text evidence="1 5">Belongs to the acetyltransferase family. RimI subfamily.</text>
</comment>
<name>C0QRN9_PERMH</name>
<keyword evidence="4 7" id="KW-0012">Acyltransferase</keyword>
<dbReference type="SUPFAM" id="SSF55729">
    <property type="entry name" value="Acyl-CoA N-acyltransferases (Nat)"/>
    <property type="match status" value="1"/>
</dbReference>
<dbReference type="HOGENOM" id="CLU_013985_23_2_0"/>
<comment type="function">
    <text evidence="5">Acetylates the N-terminal alanine of ribosomal protein bS18.</text>
</comment>
<dbReference type="InterPro" id="IPR016181">
    <property type="entry name" value="Acyl_CoA_acyltransferase"/>
</dbReference>
<dbReference type="PANTHER" id="PTHR43420">
    <property type="entry name" value="ACETYLTRANSFERASE"/>
    <property type="match status" value="1"/>
</dbReference>
<dbReference type="Proteomes" id="UP000001366">
    <property type="component" value="Chromosome"/>
</dbReference>
<dbReference type="Gene3D" id="3.40.630.30">
    <property type="match status" value="1"/>
</dbReference>
<comment type="subcellular location">
    <subcellularLocation>
        <location evidence="5">Cytoplasm</location>
    </subcellularLocation>
</comment>
<keyword evidence="3 7" id="KW-0808">Transferase</keyword>
<evidence type="ECO:0000256" key="2">
    <source>
        <dbReference type="ARBA" id="ARBA00022490"/>
    </source>
</evidence>
<organism evidence="7 8">
    <name type="scientific">Persephonella marina (strain DSM 14350 / EX-H1)</name>
    <dbReference type="NCBI Taxonomy" id="123214"/>
    <lineage>
        <taxon>Bacteria</taxon>
        <taxon>Pseudomonadati</taxon>
        <taxon>Aquificota</taxon>
        <taxon>Aquificia</taxon>
        <taxon>Aquificales</taxon>
        <taxon>Hydrogenothermaceae</taxon>
        <taxon>Persephonella</taxon>
    </lineage>
</organism>
<dbReference type="STRING" id="123214.PERMA_1568"/>
<dbReference type="KEGG" id="pmx:PERMA_1568"/>
<comment type="catalytic activity">
    <reaction evidence="5">
        <text>N-terminal L-alanyl-[ribosomal protein bS18] + acetyl-CoA = N-terminal N(alpha)-acetyl-L-alanyl-[ribosomal protein bS18] + CoA + H(+)</text>
        <dbReference type="Rhea" id="RHEA:43756"/>
        <dbReference type="Rhea" id="RHEA-COMP:10676"/>
        <dbReference type="Rhea" id="RHEA-COMP:10677"/>
        <dbReference type="ChEBI" id="CHEBI:15378"/>
        <dbReference type="ChEBI" id="CHEBI:57287"/>
        <dbReference type="ChEBI" id="CHEBI:57288"/>
        <dbReference type="ChEBI" id="CHEBI:64718"/>
        <dbReference type="ChEBI" id="CHEBI:83683"/>
        <dbReference type="EC" id="2.3.1.266"/>
    </reaction>
</comment>
<dbReference type="InterPro" id="IPR017255">
    <property type="entry name" value="AcTrfase_GNAT_prd"/>
</dbReference>
<dbReference type="InterPro" id="IPR050680">
    <property type="entry name" value="YpeA/RimI_acetyltransf"/>
</dbReference>
<evidence type="ECO:0000313" key="7">
    <source>
        <dbReference type="EMBL" id="ACO03586.1"/>
    </source>
</evidence>
<evidence type="ECO:0000313" key="8">
    <source>
        <dbReference type="Proteomes" id="UP000001366"/>
    </source>
</evidence>
<dbReference type="PIRSF" id="PIRSF037663">
    <property type="entry name" value="Acetyltransf_GNAT_prd"/>
    <property type="match status" value="1"/>
</dbReference>
<evidence type="ECO:0000256" key="5">
    <source>
        <dbReference type="RuleBase" id="RU363094"/>
    </source>
</evidence>
<dbReference type="GO" id="GO:0008999">
    <property type="term" value="F:protein-N-terminal-alanine acetyltransferase activity"/>
    <property type="evidence" value="ECO:0007669"/>
    <property type="project" value="UniProtKB-EC"/>
</dbReference>
<dbReference type="CDD" id="cd04301">
    <property type="entry name" value="NAT_SF"/>
    <property type="match status" value="1"/>
</dbReference>
<feature type="domain" description="N-acetyltransferase" evidence="6">
    <location>
        <begin position="3"/>
        <end position="143"/>
    </location>
</feature>
<protein>
    <recommendedName>
        <fullName evidence="5">[Ribosomal protein bS18]-alanine N-acetyltransferase</fullName>
        <ecNumber evidence="5">2.3.1.266</ecNumber>
    </recommendedName>
</protein>
<evidence type="ECO:0000256" key="3">
    <source>
        <dbReference type="ARBA" id="ARBA00022679"/>
    </source>
</evidence>
<dbReference type="InterPro" id="IPR006464">
    <property type="entry name" value="AcTrfase_RimI/Ard1"/>
</dbReference>
<dbReference type="Pfam" id="PF00583">
    <property type="entry name" value="Acetyltransf_1"/>
    <property type="match status" value="1"/>
</dbReference>
<dbReference type="NCBIfam" id="TIGR01575">
    <property type="entry name" value="rimI"/>
    <property type="match status" value="1"/>
</dbReference>
<dbReference type="GO" id="GO:0005737">
    <property type="term" value="C:cytoplasm"/>
    <property type="evidence" value="ECO:0007669"/>
    <property type="project" value="UniProtKB-SubCell"/>
</dbReference>
<accession>C0QRN9</accession>
<dbReference type="PANTHER" id="PTHR43420:SF12">
    <property type="entry name" value="N-ACETYLTRANSFERASE DOMAIN-CONTAINING PROTEIN"/>
    <property type="match status" value="1"/>
</dbReference>
<dbReference type="AlphaFoldDB" id="C0QRN9"/>
<dbReference type="PROSITE" id="PS51186">
    <property type="entry name" value="GNAT"/>
    <property type="match status" value="1"/>
</dbReference>
<evidence type="ECO:0000256" key="1">
    <source>
        <dbReference type="ARBA" id="ARBA00005395"/>
    </source>
</evidence>
<evidence type="ECO:0000256" key="4">
    <source>
        <dbReference type="ARBA" id="ARBA00023315"/>
    </source>
</evidence>
<keyword evidence="2 5" id="KW-0963">Cytoplasm</keyword>
<keyword evidence="8" id="KW-1185">Reference proteome</keyword>
<dbReference type="OrthoDB" id="9797806at2"/>
<dbReference type="EMBL" id="CP001230">
    <property type="protein sequence ID" value="ACO03586.1"/>
    <property type="molecule type" value="Genomic_DNA"/>
</dbReference>
<proteinExistence type="inferred from homology"/>
<gene>
    <name evidence="7" type="primary">rimI</name>
    <name evidence="7" type="ordered locus">PERMA_1568</name>
</gene>
<dbReference type="PaxDb" id="123214-PERMA_1568"/>
<evidence type="ECO:0000259" key="6">
    <source>
        <dbReference type="PROSITE" id="PS51186"/>
    </source>
</evidence>
<dbReference type="eggNOG" id="COG0456">
    <property type="taxonomic scope" value="Bacteria"/>
</dbReference>
<sequence length="143" mass="16416">MDINIREFSESDLDEVRDIIHQNFKNPWSDRMILSANPFSYKTVAVLNNTIVGFLSGEIIYDEAHILMIAVDKNFQGRGVGKKLLIDFIDECISSGVNSVFLEVSESNKKAVRFYSDFGFYVYGIREKYYTTGEDAFLMKLNL</sequence>
<dbReference type="InterPro" id="IPR000182">
    <property type="entry name" value="GNAT_dom"/>
</dbReference>
<reference evidence="7 8" key="1">
    <citation type="journal article" date="2009" name="J. Bacteriol.">
        <title>Complete and draft genome sequences of six members of the Aquificales.</title>
        <authorList>
            <person name="Reysenbach A.L."/>
            <person name="Hamamura N."/>
            <person name="Podar M."/>
            <person name="Griffiths E."/>
            <person name="Ferreira S."/>
            <person name="Hochstein R."/>
            <person name="Heidelberg J."/>
            <person name="Johnson J."/>
            <person name="Mead D."/>
            <person name="Pohorille A."/>
            <person name="Sarmiento M."/>
            <person name="Schweighofer K."/>
            <person name="Seshadri R."/>
            <person name="Voytek M.A."/>
        </authorList>
    </citation>
    <scope>NUCLEOTIDE SEQUENCE [LARGE SCALE GENOMIC DNA]</scope>
    <source>
        <strain evidence="8">DSM 14350 / EX-H1</strain>
    </source>
</reference>